<dbReference type="InterPro" id="IPR027417">
    <property type="entry name" value="P-loop_NTPase"/>
</dbReference>
<dbReference type="Proteomes" id="UP001204953">
    <property type="component" value="Unassembled WGS sequence"/>
</dbReference>
<sequence length="1036" mass="117064">MVDVDFSPYLEFVRTSPRYHETLSRYTVTDAIDIVLEAQTVVREEKEGRESREAKQRVERFPVLEGLRKYASHHVLLSGKPGSGKSTTLKRLLLEMAKVALADDDQPIPVLVQLKSDRTVWQSIIEELENGDLDGEINRKYIKLLLRKKRLFLLLDGVNEIPSEELRRELQEFRENNLDTPMIFTTRDLAVGGDFGIEKKLEMTPLTDSQMREFVGKYLPEYRDLLLRQLENRLREVAVTPLLLKMLCEVFDPETRQIPKSKGELFRAFDRKYHQHKQNPPVSGDFRRFQSEVLQYLAWEMMQGDREKPTEAWLRISRQKAEGILESWLGKRQVADAATKAKEWLEDLLEHHLLQVAADGREIEFHHQLFQEYYAAEALLIMVKNRDPDVMDDGRLQHFYLNYLKWREPVALMLGLLGYEAQAVRVVRLALAVDLQLGARLAGEVKLGFQVQTVGMVSGLEIPERLKVRLLKYATPLDKSESNTTIKSQLSCRENVDNHSIKPGFRSSPKYGELCRLIEDPKPEVLWNAMSDLERYGGVEDIPILLNLIDSPDPNVRWGVAHGLLFIGDCSATSGLLRLLQDDSDDVRGSAAIVLGRIRDENSIDGLIDFIKNPSNDIDRAGQLRRFGASALAKIGSQKAVNSLLSLLENSDESVRWYAVDALGDIRDKDAVIGLIKRLRDCSSNIRSKAAYTLGFIADEAVVPELISYLQCVSDKSDDECWSVIDALGEIGSKKAIPELHRFLAKSNSYLKEKAIFALGKIGDESVIPDLIHILQTSNLDSKGTAIEILGKMQAEPAIPYFLDILENDPYVRSRNDIAGVLGGFQRERAAHILPHLLTLIPTKSGEDALRAIANIQENCQFYNYEIFTARLPPVVSPQQLTDNPVLNTLQEINQGVQKMSETPKQDFSGATFSGHVNFAPNQGSQDVTKIGTQNNYATDPKITEALKNITQLLEKLHQQNPQASDIEILDILTKGFQTMPQNNPKQWQSWKNIFSIVFAGGMEAVKMFLPAAGIPIEVGKRLYEIHKDNQQLPGN</sequence>
<keyword evidence="5" id="KW-1185">Reference proteome</keyword>
<dbReference type="EMBL" id="JAMZMM010000071">
    <property type="protein sequence ID" value="MCP2728736.1"/>
    <property type="molecule type" value="Genomic_DNA"/>
</dbReference>
<evidence type="ECO:0000313" key="5">
    <source>
        <dbReference type="Proteomes" id="UP001204953"/>
    </source>
</evidence>
<dbReference type="SUPFAM" id="SSF48371">
    <property type="entry name" value="ARM repeat"/>
    <property type="match status" value="1"/>
</dbReference>
<dbReference type="AlphaFoldDB" id="A0AAE3GRQ9"/>
<dbReference type="InterPro" id="IPR002182">
    <property type="entry name" value="NB-ARC"/>
</dbReference>
<proteinExistence type="predicted"/>
<dbReference type="Pfam" id="PF13646">
    <property type="entry name" value="HEAT_2"/>
    <property type="match status" value="3"/>
</dbReference>
<evidence type="ECO:0000259" key="3">
    <source>
        <dbReference type="SMART" id="SM00382"/>
    </source>
</evidence>
<dbReference type="GO" id="GO:0016491">
    <property type="term" value="F:oxidoreductase activity"/>
    <property type="evidence" value="ECO:0007669"/>
    <property type="project" value="TreeGrafter"/>
</dbReference>
<dbReference type="InterPro" id="IPR016024">
    <property type="entry name" value="ARM-type_fold"/>
</dbReference>
<accession>A0AAE3GRQ9</accession>
<dbReference type="PANTHER" id="PTHR12697">
    <property type="entry name" value="PBS LYASE HEAT-LIKE PROTEIN"/>
    <property type="match status" value="1"/>
</dbReference>
<dbReference type="PANTHER" id="PTHR12697:SF5">
    <property type="entry name" value="DEOXYHYPUSINE HYDROXYLASE"/>
    <property type="match status" value="1"/>
</dbReference>
<dbReference type="Gene3D" id="1.25.10.10">
    <property type="entry name" value="Leucine-rich Repeat Variant"/>
    <property type="match status" value="2"/>
</dbReference>
<keyword evidence="2" id="KW-0605">Phycobilisome</keyword>
<dbReference type="SUPFAM" id="SSF52540">
    <property type="entry name" value="P-loop containing nucleoside triphosphate hydrolases"/>
    <property type="match status" value="1"/>
</dbReference>
<dbReference type="SMART" id="SM00567">
    <property type="entry name" value="EZ_HEAT"/>
    <property type="match status" value="7"/>
</dbReference>
<evidence type="ECO:0000256" key="2">
    <source>
        <dbReference type="ARBA" id="ARBA00022738"/>
    </source>
</evidence>
<organism evidence="4 5">
    <name type="scientific">Limnofasciculus baicalensis BBK-W-15</name>
    <dbReference type="NCBI Taxonomy" id="2699891"/>
    <lineage>
        <taxon>Bacteria</taxon>
        <taxon>Bacillati</taxon>
        <taxon>Cyanobacteriota</taxon>
        <taxon>Cyanophyceae</taxon>
        <taxon>Coleofasciculales</taxon>
        <taxon>Coleofasciculaceae</taxon>
        <taxon>Limnofasciculus</taxon>
        <taxon>Limnofasciculus baicalensis</taxon>
    </lineage>
</organism>
<dbReference type="GO" id="GO:0030089">
    <property type="term" value="C:phycobilisome"/>
    <property type="evidence" value="ECO:0007669"/>
    <property type="project" value="UniProtKB-KW"/>
</dbReference>
<dbReference type="InterPro" id="IPR011989">
    <property type="entry name" value="ARM-like"/>
</dbReference>
<dbReference type="SMART" id="SM00382">
    <property type="entry name" value="AAA"/>
    <property type="match status" value="1"/>
</dbReference>
<dbReference type="InterPro" id="IPR004155">
    <property type="entry name" value="PBS_lyase_HEAT"/>
</dbReference>
<dbReference type="InterPro" id="IPR003593">
    <property type="entry name" value="AAA+_ATPase"/>
</dbReference>
<comment type="caution">
    <text evidence="4">The sequence shown here is derived from an EMBL/GenBank/DDBJ whole genome shotgun (WGS) entry which is preliminary data.</text>
</comment>
<dbReference type="GO" id="GO:0043531">
    <property type="term" value="F:ADP binding"/>
    <property type="evidence" value="ECO:0007669"/>
    <property type="project" value="InterPro"/>
</dbReference>
<evidence type="ECO:0000256" key="1">
    <source>
        <dbReference type="ARBA" id="ARBA00022549"/>
    </source>
</evidence>
<name>A0AAE3GRQ9_9CYAN</name>
<dbReference type="RefSeq" id="WP_254011529.1">
    <property type="nucleotide sequence ID" value="NZ_JAMZMM010000071.1"/>
</dbReference>
<evidence type="ECO:0000313" key="4">
    <source>
        <dbReference type="EMBL" id="MCP2728736.1"/>
    </source>
</evidence>
<gene>
    <name evidence="4" type="ORF">NJ959_09680</name>
</gene>
<dbReference type="Gene3D" id="3.40.50.300">
    <property type="entry name" value="P-loop containing nucleotide triphosphate hydrolases"/>
    <property type="match status" value="1"/>
</dbReference>
<protein>
    <submittedName>
        <fullName evidence="4">HEAT repeat domain-containing protein</fullName>
    </submittedName>
</protein>
<feature type="domain" description="AAA+ ATPase" evidence="3">
    <location>
        <begin position="71"/>
        <end position="217"/>
    </location>
</feature>
<keyword evidence="1" id="KW-0042">Antenna complex</keyword>
<dbReference type="Pfam" id="PF00931">
    <property type="entry name" value="NB-ARC"/>
    <property type="match status" value="1"/>
</dbReference>
<reference evidence="4" key="1">
    <citation type="submission" date="2022-06" db="EMBL/GenBank/DDBJ databases">
        <title>New cyanobacteria of genus Symplocastrum in benthos of Lake Baikal.</title>
        <authorList>
            <person name="Sorokovikova E."/>
            <person name="Tikhonova I."/>
            <person name="Krasnopeev A."/>
            <person name="Evseev P."/>
            <person name="Gladkikh A."/>
            <person name="Belykh O."/>
        </authorList>
    </citation>
    <scope>NUCLEOTIDE SEQUENCE</scope>
    <source>
        <strain evidence="4">BBK-W-15</strain>
    </source>
</reference>